<dbReference type="GO" id="GO:0000105">
    <property type="term" value="P:L-histidine biosynthetic process"/>
    <property type="evidence" value="ECO:0007669"/>
    <property type="project" value="TreeGrafter"/>
</dbReference>
<evidence type="ECO:0000256" key="5">
    <source>
        <dbReference type="ARBA" id="ARBA00022842"/>
    </source>
</evidence>
<proteinExistence type="inferred from homology"/>
<feature type="binding site" evidence="6">
    <location>
        <position position="82"/>
    </location>
    <ligand>
        <name>Mg(2+)</name>
        <dbReference type="ChEBI" id="CHEBI:18420"/>
        <label>1</label>
        <note>catalytic</note>
    </ligand>
</feature>
<comment type="caution">
    <text evidence="7">The sequence shown here is derived from an EMBL/GenBank/DDBJ whole genome shotgun (WGS) entry which is preliminary data.</text>
</comment>
<dbReference type="PANTHER" id="PTHR43200:SF6">
    <property type="entry name" value="3'(2'),5'-BISPHOSPHATE NUCLEOTIDASE"/>
    <property type="match status" value="1"/>
</dbReference>
<dbReference type="InterPro" id="IPR000760">
    <property type="entry name" value="Inositol_monophosphatase-like"/>
</dbReference>
<gene>
    <name evidence="7" type="ORF">KC729_12575</name>
</gene>
<comment type="cofactor">
    <cofactor evidence="1 6">
        <name>Mg(2+)</name>
        <dbReference type="ChEBI" id="CHEBI:18420"/>
    </cofactor>
</comment>
<keyword evidence="3 6" id="KW-0479">Metal-binding</keyword>
<evidence type="ECO:0000313" key="7">
    <source>
        <dbReference type="EMBL" id="MCA9728514.1"/>
    </source>
</evidence>
<dbReference type="SUPFAM" id="SSF56655">
    <property type="entry name" value="Carbohydrate phosphatase"/>
    <property type="match status" value="1"/>
</dbReference>
<dbReference type="PRINTS" id="PR00377">
    <property type="entry name" value="IMPHPHTASES"/>
</dbReference>
<dbReference type="GO" id="GO:0016791">
    <property type="term" value="F:phosphatase activity"/>
    <property type="evidence" value="ECO:0007669"/>
    <property type="project" value="UniProtKB-ARBA"/>
</dbReference>
<comment type="similarity">
    <text evidence="2">Belongs to the inositol monophosphatase superfamily.</text>
</comment>
<reference evidence="7" key="2">
    <citation type="journal article" date="2021" name="Microbiome">
        <title>Successional dynamics and alternative stable states in a saline activated sludge microbial community over 9 years.</title>
        <authorList>
            <person name="Wang Y."/>
            <person name="Ye J."/>
            <person name="Ju F."/>
            <person name="Liu L."/>
            <person name="Boyd J.A."/>
            <person name="Deng Y."/>
            <person name="Parks D.H."/>
            <person name="Jiang X."/>
            <person name="Yin X."/>
            <person name="Woodcroft B.J."/>
            <person name="Tyson G.W."/>
            <person name="Hugenholtz P."/>
            <person name="Polz M.F."/>
            <person name="Zhang T."/>
        </authorList>
    </citation>
    <scope>NUCLEOTIDE SEQUENCE</scope>
    <source>
        <strain evidence="7">HKST-UBA01</strain>
    </source>
</reference>
<evidence type="ECO:0000256" key="6">
    <source>
        <dbReference type="PIRSR" id="PIRSR600760-2"/>
    </source>
</evidence>
<dbReference type="GO" id="GO:0046872">
    <property type="term" value="F:metal ion binding"/>
    <property type="evidence" value="ECO:0007669"/>
    <property type="project" value="UniProtKB-KW"/>
</dbReference>
<evidence type="ECO:0008006" key="9">
    <source>
        <dbReference type="Google" id="ProtNLM"/>
    </source>
</evidence>
<dbReference type="AlphaFoldDB" id="A0A956LZS4"/>
<keyword evidence="4" id="KW-0378">Hydrolase</keyword>
<evidence type="ECO:0000313" key="8">
    <source>
        <dbReference type="Proteomes" id="UP000697710"/>
    </source>
</evidence>
<feature type="non-terminal residue" evidence="7">
    <location>
        <position position="162"/>
    </location>
</feature>
<dbReference type="Gene3D" id="3.30.540.10">
    <property type="entry name" value="Fructose-1,6-Bisphosphatase, subunit A, domain 1"/>
    <property type="match status" value="1"/>
</dbReference>
<reference evidence="7" key="1">
    <citation type="submission" date="2020-04" db="EMBL/GenBank/DDBJ databases">
        <authorList>
            <person name="Zhang T."/>
        </authorList>
    </citation>
    <scope>NUCLEOTIDE SEQUENCE</scope>
    <source>
        <strain evidence="7">HKST-UBA01</strain>
    </source>
</reference>
<dbReference type="EMBL" id="JAGQHR010000404">
    <property type="protein sequence ID" value="MCA9728514.1"/>
    <property type="molecule type" value="Genomic_DNA"/>
</dbReference>
<evidence type="ECO:0000256" key="2">
    <source>
        <dbReference type="ARBA" id="ARBA00009759"/>
    </source>
</evidence>
<evidence type="ECO:0000256" key="4">
    <source>
        <dbReference type="ARBA" id="ARBA00022801"/>
    </source>
</evidence>
<dbReference type="InterPro" id="IPR051090">
    <property type="entry name" value="Inositol_monoP_superfamily"/>
</dbReference>
<keyword evidence="5 6" id="KW-0460">Magnesium</keyword>
<feature type="binding site" evidence="6">
    <location>
        <position position="102"/>
    </location>
    <ligand>
        <name>Mg(2+)</name>
        <dbReference type="ChEBI" id="CHEBI:18420"/>
        <label>1</label>
        <note>catalytic</note>
    </ligand>
</feature>
<dbReference type="Pfam" id="PF00459">
    <property type="entry name" value="Inositol_P"/>
    <property type="match status" value="1"/>
</dbReference>
<accession>A0A956LZS4</accession>
<organism evidence="7 8">
    <name type="scientific">Eiseniibacteriota bacterium</name>
    <dbReference type="NCBI Taxonomy" id="2212470"/>
    <lineage>
        <taxon>Bacteria</taxon>
        <taxon>Candidatus Eiseniibacteriota</taxon>
    </lineage>
</organism>
<dbReference type="PANTHER" id="PTHR43200">
    <property type="entry name" value="PHOSPHATASE"/>
    <property type="match status" value="1"/>
</dbReference>
<dbReference type="Proteomes" id="UP000697710">
    <property type="component" value="Unassembled WGS sequence"/>
</dbReference>
<sequence length="162" mass="17537">MSENRSPRPAGLEDGPLAERLDLAQELGRTAARNIMPLFRSPAMGLEKKGDGSPVTRADRETEALLRQEIVRRFPEDGLVGEELGIQEGRQPHGFRGILDPIDGTESFVRGVPLFGTLIGIEFAGVSVAGVLALPALGDLLYAARDRGAWWVRGSDPPVRAR</sequence>
<evidence type="ECO:0000256" key="1">
    <source>
        <dbReference type="ARBA" id="ARBA00001946"/>
    </source>
</evidence>
<evidence type="ECO:0000256" key="3">
    <source>
        <dbReference type="ARBA" id="ARBA00022723"/>
    </source>
</evidence>
<feature type="binding site" evidence="6">
    <location>
        <position position="100"/>
    </location>
    <ligand>
        <name>Mg(2+)</name>
        <dbReference type="ChEBI" id="CHEBI:18420"/>
        <label>1</label>
        <note>catalytic</note>
    </ligand>
</feature>
<feature type="binding site" evidence="6">
    <location>
        <position position="103"/>
    </location>
    <ligand>
        <name>Mg(2+)</name>
        <dbReference type="ChEBI" id="CHEBI:18420"/>
        <label>1</label>
        <note>catalytic</note>
    </ligand>
</feature>
<protein>
    <recommendedName>
        <fullName evidence="9">Inositol monophosphatase</fullName>
    </recommendedName>
</protein>
<name>A0A956LZS4_UNCEI</name>